<dbReference type="EMBL" id="JBCITK010000001">
    <property type="protein sequence ID" value="MEN0642261.1"/>
    <property type="molecule type" value="Genomic_DNA"/>
</dbReference>
<sequence>MKTLIYLENVKWKCLSSCVLENEGKSIEIYDEESILIADKLDFIHLKNVVKEYYHSQHVRTKVCCSLAGGTIVQSLKKEKVSIELLSNAFVLTEIDKKVLVEMNLCHKKD</sequence>
<keyword evidence="2" id="KW-1185">Reference proteome</keyword>
<comment type="caution">
    <text evidence="1">The sequence shown here is derived from an EMBL/GenBank/DDBJ whole genome shotgun (WGS) entry which is preliminary data.</text>
</comment>
<gene>
    <name evidence="1" type="ORF">MKY91_03680</name>
</gene>
<organism evidence="1 2">
    <name type="scientific">Alkalicoccobacillus gibsonii</name>
    <dbReference type="NCBI Taxonomy" id="79881"/>
    <lineage>
        <taxon>Bacteria</taxon>
        <taxon>Bacillati</taxon>
        <taxon>Bacillota</taxon>
        <taxon>Bacilli</taxon>
        <taxon>Bacillales</taxon>
        <taxon>Bacillaceae</taxon>
        <taxon>Alkalicoccobacillus</taxon>
    </lineage>
</organism>
<proteinExistence type="predicted"/>
<accession>A0ABU9VEC9</accession>
<dbReference type="RefSeq" id="WP_343129396.1">
    <property type="nucleotide sequence ID" value="NZ_JBCITK010000001.1"/>
</dbReference>
<protein>
    <submittedName>
        <fullName evidence="1">Uncharacterized protein</fullName>
    </submittedName>
</protein>
<reference evidence="1 2" key="1">
    <citation type="submission" date="2024-03" db="EMBL/GenBank/DDBJ databases">
        <title>Bacilli Hybrid Assemblies.</title>
        <authorList>
            <person name="Kovac J."/>
        </authorList>
    </citation>
    <scope>NUCLEOTIDE SEQUENCE [LARGE SCALE GENOMIC DNA]</scope>
    <source>
        <strain evidence="1 2">FSL R7-0666</strain>
    </source>
</reference>
<evidence type="ECO:0000313" key="2">
    <source>
        <dbReference type="Proteomes" id="UP001418796"/>
    </source>
</evidence>
<name>A0ABU9VEC9_9BACI</name>
<evidence type="ECO:0000313" key="1">
    <source>
        <dbReference type="EMBL" id="MEN0642261.1"/>
    </source>
</evidence>
<dbReference type="Proteomes" id="UP001418796">
    <property type="component" value="Unassembled WGS sequence"/>
</dbReference>